<evidence type="ECO:0000256" key="2">
    <source>
        <dbReference type="SAM" id="MobiDB-lite"/>
    </source>
</evidence>
<dbReference type="Gene3D" id="1.10.555.10">
    <property type="entry name" value="Rho GTPase activation protein"/>
    <property type="match status" value="1"/>
</dbReference>
<dbReference type="PANTHER" id="PTHR14166">
    <property type="entry name" value="SLIT-ROBO RHO GTPASE ACTIVATING PROTEIN"/>
    <property type="match status" value="1"/>
</dbReference>
<feature type="compositionally biased region" description="Polar residues" evidence="2">
    <location>
        <begin position="208"/>
        <end position="221"/>
    </location>
</feature>
<dbReference type="PROSITE" id="PS50238">
    <property type="entry name" value="RHOGAP"/>
    <property type="match status" value="1"/>
</dbReference>
<feature type="domain" description="Rho-GAP" evidence="3">
    <location>
        <begin position="1"/>
        <end position="145"/>
    </location>
</feature>
<evidence type="ECO:0000313" key="4">
    <source>
        <dbReference type="EMBL" id="KAK7916213.1"/>
    </source>
</evidence>
<sequence>MTEEVQHTLQSKSLRSEGLLLSFSSNIICTTRLASGGDLTLTNPTRDCSGWTNQREIKNEVERAALLKTVVSSYPESIIVVMRYLFAFLHHVSQYSDENMMQPYNLAVCFGPSLVHGANEDDMVTLQPQINDLVKSIIVLHELIFPSHNEIPGPVYEKCMTEEDDCEPGMEEEGEVVETSQDSDVNLLVDQSFLQVQKRLRDPEPTAVPQQSRSNGPQRQQGAAVLKDVCRQMDSVFKELLARKSSLDATNSSSSPSALAVQKKGRRDVRRGKGGGMFKSTDPLD</sequence>
<dbReference type="InterPro" id="IPR051627">
    <property type="entry name" value="SLIT-ROBO_RhoGAP"/>
</dbReference>
<dbReference type="GO" id="GO:0007165">
    <property type="term" value="P:signal transduction"/>
    <property type="evidence" value="ECO:0007669"/>
    <property type="project" value="InterPro"/>
</dbReference>
<keyword evidence="5" id="KW-1185">Reference proteome</keyword>
<evidence type="ECO:0000256" key="1">
    <source>
        <dbReference type="ARBA" id="ARBA00023054"/>
    </source>
</evidence>
<feature type="region of interest" description="Disordered" evidence="2">
    <location>
        <begin position="244"/>
        <end position="285"/>
    </location>
</feature>
<feature type="region of interest" description="Disordered" evidence="2">
    <location>
        <begin position="200"/>
        <end position="223"/>
    </location>
</feature>
<dbReference type="Proteomes" id="UP001460270">
    <property type="component" value="Unassembled WGS sequence"/>
</dbReference>
<organism evidence="4 5">
    <name type="scientific">Mugilogobius chulae</name>
    <name type="common">yellowstripe goby</name>
    <dbReference type="NCBI Taxonomy" id="88201"/>
    <lineage>
        <taxon>Eukaryota</taxon>
        <taxon>Metazoa</taxon>
        <taxon>Chordata</taxon>
        <taxon>Craniata</taxon>
        <taxon>Vertebrata</taxon>
        <taxon>Euteleostomi</taxon>
        <taxon>Actinopterygii</taxon>
        <taxon>Neopterygii</taxon>
        <taxon>Teleostei</taxon>
        <taxon>Neoteleostei</taxon>
        <taxon>Acanthomorphata</taxon>
        <taxon>Gobiaria</taxon>
        <taxon>Gobiiformes</taxon>
        <taxon>Gobioidei</taxon>
        <taxon>Gobiidae</taxon>
        <taxon>Gobionellinae</taxon>
        <taxon>Mugilogobius</taxon>
    </lineage>
</organism>
<feature type="compositionally biased region" description="Basic residues" evidence="2">
    <location>
        <begin position="263"/>
        <end position="273"/>
    </location>
</feature>
<evidence type="ECO:0000259" key="3">
    <source>
        <dbReference type="PROSITE" id="PS50238"/>
    </source>
</evidence>
<proteinExistence type="predicted"/>
<feature type="compositionally biased region" description="Polar residues" evidence="2">
    <location>
        <begin position="247"/>
        <end position="257"/>
    </location>
</feature>
<reference evidence="5" key="1">
    <citation type="submission" date="2024-04" db="EMBL/GenBank/DDBJ databases">
        <title>Salinicola lusitanus LLJ914,a marine bacterium isolated from the Okinawa Trough.</title>
        <authorList>
            <person name="Li J."/>
        </authorList>
    </citation>
    <scope>NUCLEOTIDE SEQUENCE [LARGE SCALE GENOMIC DNA]</scope>
</reference>
<dbReference type="InterPro" id="IPR000198">
    <property type="entry name" value="RhoGAP_dom"/>
</dbReference>
<keyword evidence="1" id="KW-0175">Coiled coil</keyword>
<dbReference type="InterPro" id="IPR008936">
    <property type="entry name" value="Rho_GTPase_activation_prot"/>
</dbReference>
<name>A0AAW0P444_9GOBI</name>
<dbReference type="Pfam" id="PF00620">
    <property type="entry name" value="RhoGAP"/>
    <property type="match status" value="1"/>
</dbReference>
<gene>
    <name evidence="4" type="ORF">WMY93_011974</name>
</gene>
<protein>
    <recommendedName>
        <fullName evidence="3">Rho-GAP domain-containing protein</fullName>
    </recommendedName>
</protein>
<dbReference type="EMBL" id="JBBPFD010000008">
    <property type="protein sequence ID" value="KAK7916213.1"/>
    <property type="molecule type" value="Genomic_DNA"/>
</dbReference>
<dbReference type="AlphaFoldDB" id="A0AAW0P444"/>
<evidence type="ECO:0000313" key="5">
    <source>
        <dbReference type="Proteomes" id="UP001460270"/>
    </source>
</evidence>
<dbReference type="SMART" id="SM00324">
    <property type="entry name" value="RhoGAP"/>
    <property type="match status" value="1"/>
</dbReference>
<comment type="caution">
    <text evidence="4">The sequence shown here is derived from an EMBL/GenBank/DDBJ whole genome shotgun (WGS) entry which is preliminary data.</text>
</comment>
<accession>A0AAW0P444</accession>
<dbReference type="SUPFAM" id="SSF48350">
    <property type="entry name" value="GTPase activation domain, GAP"/>
    <property type="match status" value="1"/>
</dbReference>